<dbReference type="CDD" id="cd00570">
    <property type="entry name" value="GST_N_family"/>
    <property type="match status" value="1"/>
</dbReference>
<reference evidence="4" key="1">
    <citation type="submission" date="2017-05" db="EMBL/GenBank/DDBJ databases">
        <authorList>
            <person name="Lin X."/>
        </authorList>
    </citation>
    <scope>NUCLEOTIDE SEQUENCE [LARGE SCALE GENOMIC DNA]</scope>
    <source>
        <strain evidence="4">JLT2012</strain>
    </source>
</reference>
<comment type="caution">
    <text evidence="3">The sequence shown here is derived from an EMBL/GenBank/DDBJ whole genome shotgun (WGS) entry which is preliminary data.</text>
</comment>
<dbReference type="PROSITE" id="PS50404">
    <property type="entry name" value="GST_NTER"/>
    <property type="match status" value="1"/>
</dbReference>
<dbReference type="InterPro" id="IPR004045">
    <property type="entry name" value="Glutathione_S-Trfase_N"/>
</dbReference>
<dbReference type="Proteomes" id="UP000198462">
    <property type="component" value="Unassembled WGS sequence"/>
</dbReference>
<dbReference type="EMBL" id="NFZT01000001">
    <property type="protein sequence ID" value="OWV33344.1"/>
    <property type="molecule type" value="Genomic_DNA"/>
</dbReference>
<feature type="domain" description="GST N-terminal" evidence="2">
    <location>
        <begin position="42"/>
        <end position="121"/>
    </location>
</feature>
<dbReference type="InterPro" id="IPR036249">
    <property type="entry name" value="Thioredoxin-like_sf"/>
</dbReference>
<accession>A0A219B581</accession>
<feature type="region of interest" description="Disordered" evidence="1">
    <location>
        <begin position="1"/>
        <end position="39"/>
    </location>
</feature>
<dbReference type="Pfam" id="PF13410">
    <property type="entry name" value="GST_C_2"/>
    <property type="match status" value="1"/>
</dbReference>
<evidence type="ECO:0000259" key="2">
    <source>
        <dbReference type="PROSITE" id="PS50404"/>
    </source>
</evidence>
<proteinExistence type="predicted"/>
<dbReference type="AlphaFoldDB" id="A0A219B581"/>
<dbReference type="SUPFAM" id="SSF52833">
    <property type="entry name" value="Thioredoxin-like"/>
    <property type="match status" value="1"/>
</dbReference>
<dbReference type="InterPro" id="IPR036282">
    <property type="entry name" value="Glutathione-S-Trfase_C_sf"/>
</dbReference>
<feature type="compositionally biased region" description="Polar residues" evidence="1">
    <location>
        <begin position="1"/>
        <end position="11"/>
    </location>
</feature>
<sequence length="340" mass="36768">MDTSRSTQTTGVERPGRHRLPSRRCPAKERADASQRGAQSMSDIVLHHYPQSPFGEMVRLALGLKRLPWKSVVVPNILPKPDLEILTGGYARVPVLQIDADIYCDTAAIMDALEDHAPSPSLYPQPLGLAGRALALWAGGPVFTPAVGAALGPAKDMLPEEFWKDREGRFGMKKEQFLPMVPHLQQQFAAAMTLLEEILSDGRTFIGGEAPGHADLALYMLVWFQEMRGGKPADYGDRVAQWASRIAAGGHGSSTEWTADKALDLAKKSEPLHDCAVLPGAGLQVGDKVSVGPEGPDPGRVVGTLIGLDDRSITVERSHERVGKVHVHLPRIGQSILPVD</sequence>
<protein>
    <recommendedName>
        <fullName evidence="2">GST N-terminal domain-containing protein</fullName>
    </recommendedName>
</protein>
<evidence type="ECO:0000256" key="1">
    <source>
        <dbReference type="SAM" id="MobiDB-lite"/>
    </source>
</evidence>
<evidence type="ECO:0000313" key="3">
    <source>
        <dbReference type="EMBL" id="OWV33344.1"/>
    </source>
</evidence>
<organism evidence="3 4">
    <name type="scientific">Pacificimonas flava</name>
    <dbReference type="NCBI Taxonomy" id="1234595"/>
    <lineage>
        <taxon>Bacteria</taxon>
        <taxon>Pseudomonadati</taxon>
        <taxon>Pseudomonadota</taxon>
        <taxon>Alphaproteobacteria</taxon>
        <taxon>Sphingomonadales</taxon>
        <taxon>Sphingosinicellaceae</taxon>
        <taxon>Pacificimonas</taxon>
    </lineage>
</organism>
<name>A0A219B581_9SPHN</name>
<dbReference type="Pfam" id="PF13417">
    <property type="entry name" value="GST_N_3"/>
    <property type="match status" value="1"/>
</dbReference>
<dbReference type="Gene3D" id="3.40.30.110">
    <property type="match status" value="2"/>
</dbReference>
<evidence type="ECO:0000313" key="4">
    <source>
        <dbReference type="Proteomes" id="UP000198462"/>
    </source>
</evidence>
<keyword evidence="4" id="KW-1185">Reference proteome</keyword>
<dbReference type="SUPFAM" id="SSF47616">
    <property type="entry name" value="GST C-terminal domain-like"/>
    <property type="match status" value="1"/>
</dbReference>
<gene>
    <name evidence="3" type="ORF">B5C34_07665</name>
</gene>
<dbReference type="OrthoDB" id="5791869at2"/>